<dbReference type="PROSITE" id="PS00963">
    <property type="entry name" value="RIBOSOMAL_S2_2"/>
    <property type="match status" value="1"/>
</dbReference>
<proteinExistence type="inferred from homology"/>
<dbReference type="PROSITE" id="PS00962">
    <property type="entry name" value="RIBOSOMAL_S2_1"/>
    <property type="match status" value="1"/>
</dbReference>
<dbReference type="Gene3D" id="3.40.50.10490">
    <property type="entry name" value="Glucose-6-phosphate isomerase like protein, domain 1"/>
    <property type="match status" value="1"/>
</dbReference>
<dbReference type="SUPFAM" id="SSF52313">
    <property type="entry name" value="Ribosomal protein S2"/>
    <property type="match status" value="1"/>
</dbReference>
<evidence type="ECO:0000256" key="1">
    <source>
        <dbReference type="ARBA" id="ARBA00006242"/>
    </source>
</evidence>
<dbReference type="NCBIfam" id="TIGR01011">
    <property type="entry name" value="rpsB_bact"/>
    <property type="match status" value="1"/>
</dbReference>
<dbReference type="HAMAP" id="MF_00291_B">
    <property type="entry name" value="Ribosomal_uS2_B"/>
    <property type="match status" value="1"/>
</dbReference>
<dbReference type="Proteomes" id="UP000612746">
    <property type="component" value="Unassembled WGS sequence"/>
</dbReference>
<sequence length="335" mass="36726">MVYPAALCRPNLPFVCLAAELGPNFLDQKVCLLFKARTSGETIERRAEGQLLLSLETQGRAIGITKYGPTSPSIPVEDTILTSPPFQTVPSKEDLKTVKLVRPAPQAVNSYNLTISKLLAAGLHLGHSTSLWNPATLPFIFGTRAGISIINLEHTLVYLRRACNVVREVAQRGGTVLFVGTRPEISELTIDAARNAEGYHVSGKWTPGTLTNAHQVLGRHATPDPQDPGRPPKTYKPDIMILFNPLENDIAIAEAQLNNIPTIAITDSDYDPRRVTYPIPANDDSIRGVELVAKVLAASAREGVIKRKQLMDRKEKSMKASRDFRNQYEGGRSSN</sequence>
<dbReference type="OrthoDB" id="2320368at2759"/>
<evidence type="ECO:0000256" key="3">
    <source>
        <dbReference type="ARBA" id="ARBA00023274"/>
    </source>
</evidence>
<organism evidence="6 7">
    <name type="scientific">Umbelopsis vinacea</name>
    <dbReference type="NCBI Taxonomy" id="44442"/>
    <lineage>
        <taxon>Eukaryota</taxon>
        <taxon>Fungi</taxon>
        <taxon>Fungi incertae sedis</taxon>
        <taxon>Mucoromycota</taxon>
        <taxon>Mucoromycotina</taxon>
        <taxon>Umbelopsidomycetes</taxon>
        <taxon>Umbelopsidales</taxon>
        <taxon>Umbelopsidaceae</taxon>
        <taxon>Umbelopsis</taxon>
    </lineage>
</organism>
<evidence type="ECO:0000313" key="7">
    <source>
        <dbReference type="Proteomes" id="UP000612746"/>
    </source>
</evidence>
<accession>A0A8H7UDA7</accession>
<dbReference type="InterPro" id="IPR023591">
    <property type="entry name" value="Ribosomal_uS2_flav_dom_sf"/>
</dbReference>
<dbReference type="InterPro" id="IPR001865">
    <property type="entry name" value="Ribosomal_uS2"/>
</dbReference>
<dbReference type="PANTHER" id="PTHR12534">
    <property type="entry name" value="30S RIBOSOMAL PROTEIN S2 PROKARYOTIC AND ORGANELLAR"/>
    <property type="match status" value="1"/>
</dbReference>
<dbReference type="PRINTS" id="PR00395">
    <property type="entry name" value="RIBOSOMALS2"/>
</dbReference>
<dbReference type="EMBL" id="JAEPRA010000015">
    <property type="protein sequence ID" value="KAG2175284.1"/>
    <property type="molecule type" value="Genomic_DNA"/>
</dbReference>
<evidence type="ECO:0008006" key="8">
    <source>
        <dbReference type="Google" id="ProtNLM"/>
    </source>
</evidence>
<dbReference type="PANTHER" id="PTHR12534:SF0">
    <property type="entry name" value="SMALL RIBOSOMAL SUBUNIT PROTEIN US2M"/>
    <property type="match status" value="1"/>
</dbReference>
<dbReference type="GO" id="GO:0006412">
    <property type="term" value="P:translation"/>
    <property type="evidence" value="ECO:0007669"/>
    <property type="project" value="InterPro"/>
</dbReference>
<reference evidence="6" key="1">
    <citation type="submission" date="2020-12" db="EMBL/GenBank/DDBJ databases">
        <title>Metabolic potential, ecology and presence of endohyphal bacteria is reflected in genomic diversity of Mucoromycotina.</title>
        <authorList>
            <person name="Muszewska A."/>
            <person name="Okrasinska A."/>
            <person name="Steczkiewicz K."/>
            <person name="Drgas O."/>
            <person name="Orlowska M."/>
            <person name="Perlinska-Lenart U."/>
            <person name="Aleksandrzak-Piekarczyk T."/>
            <person name="Szatraj K."/>
            <person name="Zielenkiewicz U."/>
            <person name="Pilsyk S."/>
            <person name="Malc E."/>
            <person name="Mieczkowski P."/>
            <person name="Kruszewska J.S."/>
            <person name="Biernat P."/>
            <person name="Pawlowska J."/>
        </authorList>
    </citation>
    <scope>NUCLEOTIDE SEQUENCE</scope>
    <source>
        <strain evidence="6">WA0000051536</strain>
    </source>
</reference>
<evidence type="ECO:0000256" key="5">
    <source>
        <dbReference type="SAM" id="MobiDB-lite"/>
    </source>
</evidence>
<keyword evidence="3 4" id="KW-0687">Ribonucleoprotein</keyword>
<comment type="similarity">
    <text evidence="1 4">Belongs to the universal ribosomal protein uS2 family.</text>
</comment>
<evidence type="ECO:0000256" key="2">
    <source>
        <dbReference type="ARBA" id="ARBA00022980"/>
    </source>
</evidence>
<dbReference type="InterPro" id="IPR005706">
    <property type="entry name" value="Ribosomal_uS2_bac/mit/plastid"/>
</dbReference>
<dbReference type="GO" id="GO:0003735">
    <property type="term" value="F:structural constituent of ribosome"/>
    <property type="evidence" value="ECO:0007669"/>
    <property type="project" value="InterPro"/>
</dbReference>
<evidence type="ECO:0000313" key="6">
    <source>
        <dbReference type="EMBL" id="KAG2175284.1"/>
    </source>
</evidence>
<keyword evidence="7" id="KW-1185">Reference proteome</keyword>
<comment type="caution">
    <text evidence="6">The sequence shown here is derived from an EMBL/GenBank/DDBJ whole genome shotgun (WGS) entry which is preliminary data.</text>
</comment>
<dbReference type="GO" id="GO:0005763">
    <property type="term" value="C:mitochondrial small ribosomal subunit"/>
    <property type="evidence" value="ECO:0007669"/>
    <property type="project" value="TreeGrafter"/>
</dbReference>
<feature type="region of interest" description="Disordered" evidence="5">
    <location>
        <begin position="311"/>
        <end position="335"/>
    </location>
</feature>
<keyword evidence="2 4" id="KW-0689">Ribosomal protein</keyword>
<feature type="compositionally biased region" description="Basic and acidic residues" evidence="5">
    <location>
        <begin position="311"/>
        <end position="326"/>
    </location>
</feature>
<name>A0A8H7UDA7_9FUNG</name>
<dbReference type="CDD" id="cd01425">
    <property type="entry name" value="RPS2"/>
    <property type="match status" value="1"/>
</dbReference>
<dbReference type="InterPro" id="IPR018130">
    <property type="entry name" value="Ribosomal_uS2_CS"/>
</dbReference>
<evidence type="ECO:0000256" key="4">
    <source>
        <dbReference type="RuleBase" id="RU003631"/>
    </source>
</evidence>
<gene>
    <name evidence="6" type="ORF">INT44_007772</name>
</gene>
<dbReference type="AlphaFoldDB" id="A0A8H7UDA7"/>
<protein>
    <recommendedName>
        <fullName evidence="8">Ribosomal protein S2</fullName>
    </recommendedName>
</protein>
<dbReference type="Pfam" id="PF00318">
    <property type="entry name" value="Ribosomal_S2"/>
    <property type="match status" value="2"/>
</dbReference>